<proteinExistence type="predicted"/>
<evidence type="ECO:0000256" key="1">
    <source>
        <dbReference type="SAM" id="Phobius"/>
    </source>
</evidence>
<reference evidence="2 3" key="1">
    <citation type="submission" date="2014-05" db="EMBL/GenBank/DDBJ databases">
        <authorList>
            <person name="Bishop-Lilly K.A."/>
            <person name="Broomall S.M."/>
            <person name="Chain P.S."/>
            <person name="Chertkov O."/>
            <person name="Coyne S.R."/>
            <person name="Daligault H.E."/>
            <person name="Davenport K.W."/>
            <person name="Erkkila T."/>
            <person name="Frey K.G."/>
            <person name="Gibbons H.S."/>
            <person name="Gu W."/>
            <person name="Jaissle J."/>
            <person name="Johnson S.L."/>
            <person name="Koroleva G.I."/>
            <person name="Ladner J.T."/>
            <person name="Lo C.-C."/>
            <person name="Minogue T.D."/>
            <person name="Munk C."/>
            <person name="Palacios G.F."/>
            <person name="Redden C.L."/>
            <person name="Rosenzweig C.N."/>
            <person name="Scholz M.B."/>
            <person name="Teshima H."/>
            <person name="Xu Y."/>
        </authorList>
    </citation>
    <scope>NUCLEOTIDE SEQUENCE [LARGE SCALE GENOMIC DNA]</scope>
    <source>
        <strain evidence="2 3">DDS 22E-1</strain>
    </source>
</reference>
<dbReference type="Proteomes" id="UP000029413">
    <property type="component" value="Chromosome 2"/>
</dbReference>
<dbReference type="KEGG" id="bcen:DM39_6044"/>
<name>A0AAN0RWZ6_9BURK</name>
<sequence>MPVDPSWGLSFKIALHVFFLCVGIAWACSELIDWLR</sequence>
<keyword evidence="3" id="KW-1185">Reference proteome</keyword>
<feature type="transmembrane region" description="Helical" evidence="1">
    <location>
        <begin position="13"/>
        <end position="32"/>
    </location>
</feature>
<organism evidence="2 3">
    <name type="scientific">Burkholderia cenocepacia</name>
    <dbReference type="NCBI Taxonomy" id="95486"/>
    <lineage>
        <taxon>Bacteria</taxon>
        <taxon>Pseudomonadati</taxon>
        <taxon>Pseudomonadota</taxon>
        <taxon>Betaproteobacteria</taxon>
        <taxon>Burkholderiales</taxon>
        <taxon>Burkholderiaceae</taxon>
        <taxon>Burkholderia</taxon>
        <taxon>Burkholderia cepacia complex</taxon>
    </lineage>
</organism>
<evidence type="ECO:0000313" key="2">
    <source>
        <dbReference type="EMBL" id="AIO35350.1"/>
    </source>
</evidence>
<keyword evidence="1" id="KW-1133">Transmembrane helix</keyword>
<keyword evidence="1" id="KW-0472">Membrane</keyword>
<keyword evidence="1" id="KW-0812">Transmembrane</keyword>
<dbReference type="AlphaFoldDB" id="A0AAN0RWZ6"/>
<accession>A0AAN0RWZ6</accession>
<protein>
    <submittedName>
        <fullName evidence="2">Membrane protein</fullName>
    </submittedName>
</protein>
<dbReference type="EMBL" id="CP007784">
    <property type="protein sequence ID" value="AIO35350.1"/>
    <property type="molecule type" value="Genomic_DNA"/>
</dbReference>
<evidence type="ECO:0000313" key="3">
    <source>
        <dbReference type="Proteomes" id="UP000029413"/>
    </source>
</evidence>
<gene>
    <name evidence="2" type="ORF">DM39_6044</name>
</gene>